<dbReference type="GO" id="GO:0003677">
    <property type="term" value="F:DNA binding"/>
    <property type="evidence" value="ECO:0007669"/>
    <property type="project" value="UniProtKB-KW"/>
</dbReference>
<dbReference type="PROSITE" id="PS51464">
    <property type="entry name" value="SIS"/>
    <property type="match status" value="1"/>
</dbReference>
<dbReference type="Pfam" id="PF01380">
    <property type="entry name" value="SIS"/>
    <property type="match status" value="1"/>
</dbReference>
<keyword evidence="7" id="KW-1185">Reference proteome</keyword>
<dbReference type="AlphaFoldDB" id="A0A175RRX8"/>
<dbReference type="GO" id="GO:1901135">
    <property type="term" value="P:carbohydrate derivative metabolic process"/>
    <property type="evidence" value="ECO:0007669"/>
    <property type="project" value="InterPro"/>
</dbReference>
<evidence type="ECO:0000313" key="7">
    <source>
        <dbReference type="Proteomes" id="UP000078529"/>
    </source>
</evidence>
<dbReference type="InterPro" id="IPR001347">
    <property type="entry name" value="SIS_dom"/>
</dbReference>
<keyword evidence="1" id="KW-0805">Transcription regulation</keyword>
<dbReference type="InterPro" id="IPR000281">
    <property type="entry name" value="HTH_RpiR"/>
</dbReference>
<sequence>MLARIRHSRDDLPPTARRIASYIEANAEDVIRMSITELAEQTGASEGSVVGLCRRVGAGGFQDLKILLARDLVEPVRFIQEDLEETDDFTRVGERIFSAHAASLAETRKLLSPEALERAIAILQNARRIEVYGIGSSAPIAQDLGYRLLQLGLDARAIVDSHVQAVTAAMASSEVAAITVSHSGSTVETVLATRLAQEAGAKTIGITRLGKSPLARHCDVVLHTVANETRYRPEAMSSRVAQLAIIDTLVSCCALGNPEHSAEKLQLSARVLSEKRF</sequence>
<dbReference type="CDD" id="cd05013">
    <property type="entry name" value="SIS_RpiR"/>
    <property type="match status" value="1"/>
</dbReference>
<dbReference type="PANTHER" id="PTHR30514">
    <property type="entry name" value="GLUCOKINASE"/>
    <property type="match status" value="1"/>
</dbReference>
<reference evidence="6 7" key="1">
    <citation type="journal article" date="2016" name="Front. Microbiol.">
        <title>Genomic Resource of Rice Seed Associated Bacteria.</title>
        <authorList>
            <person name="Midha S."/>
            <person name="Bansal K."/>
            <person name="Sharma S."/>
            <person name="Kumar N."/>
            <person name="Patil P.P."/>
            <person name="Chaudhry V."/>
            <person name="Patil P.B."/>
        </authorList>
    </citation>
    <scope>NUCLEOTIDE SEQUENCE [LARGE SCALE GENOMIC DNA]</scope>
    <source>
        <strain evidence="6 7">NS365</strain>
    </source>
</reference>
<evidence type="ECO:0000256" key="3">
    <source>
        <dbReference type="ARBA" id="ARBA00023163"/>
    </source>
</evidence>
<dbReference type="Gene3D" id="1.10.10.10">
    <property type="entry name" value="Winged helix-like DNA-binding domain superfamily/Winged helix DNA-binding domain"/>
    <property type="match status" value="1"/>
</dbReference>
<dbReference type="GO" id="GO:0003700">
    <property type="term" value="F:DNA-binding transcription factor activity"/>
    <property type="evidence" value="ECO:0007669"/>
    <property type="project" value="InterPro"/>
</dbReference>
<dbReference type="PROSITE" id="PS51071">
    <property type="entry name" value="HTH_RPIR"/>
    <property type="match status" value="1"/>
</dbReference>
<keyword evidence="2" id="KW-0238">DNA-binding</keyword>
<dbReference type="InterPro" id="IPR047640">
    <property type="entry name" value="RpiR-like"/>
</dbReference>
<organism evidence="6 7">
    <name type="scientific">Aureimonas ureilytica</name>
    <dbReference type="NCBI Taxonomy" id="401562"/>
    <lineage>
        <taxon>Bacteria</taxon>
        <taxon>Pseudomonadati</taxon>
        <taxon>Pseudomonadota</taxon>
        <taxon>Alphaproteobacteria</taxon>
        <taxon>Hyphomicrobiales</taxon>
        <taxon>Aurantimonadaceae</taxon>
        <taxon>Aureimonas</taxon>
    </lineage>
</organism>
<name>A0A175RRX8_9HYPH</name>
<evidence type="ECO:0000256" key="2">
    <source>
        <dbReference type="ARBA" id="ARBA00023125"/>
    </source>
</evidence>
<dbReference type="InterPro" id="IPR009057">
    <property type="entry name" value="Homeodomain-like_sf"/>
</dbReference>
<dbReference type="InterPro" id="IPR036388">
    <property type="entry name" value="WH-like_DNA-bd_sf"/>
</dbReference>
<evidence type="ECO:0000256" key="1">
    <source>
        <dbReference type="ARBA" id="ARBA00023015"/>
    </source>
</evidence>
<dbReference type="Pfam" id="PF01418">
    <property type="entry name" value="HTH_6"/>
    <property type="match status" value="1"/>
</dbReference>
<comment type="caution">
    <text evidence="6">The sequence shown here is derived from an EMBL/GenBank/DDBJ whole genome shotgun (WGS) entry which is preliminary data.</text>
</comment>
<feature type="domain" description="HTH rpiR-type" evidence="4">
    <location>
        <begin position="1"/>
        <end position="75"/>
    </location>
</feature>
<dbReference type="PANTHER" id="PTHR30514:SF1">
    <property type="entry name" value="HTH-TYPE TRANSCRIPTIONAL REGULATOR HEXR-RELATED"/>
    <property type="match status" value="1"/>
</dbReference>
<keyword evidence="3" id="KW-0804">Transcription</keyword>
<dbReference type="SUPFAM" id="SSF53697">
    <property type="entry name" value="SIS domain"/>
    <property type="match status" value="1"/>
</dbReference>
<evidence type="ECO:0000313" key="6">
    <source>
        <dbReference type="EMBL" id="KTR06446.1"/>
    </source>
</evidence>
<dbReference type="Gene3D" id="3.40.50.10490">
    <property type="entry name" value="Glucose-6-phosphate isomerase like protein, domain 1"/>
    <property type="match status" value="1"/>
</dbReference>
<dbReference type="GO" id="GO:0097367">
    <property type="term" value="F:carbohydrate derivative binding"/>
    <property type="evidence" value="ECO:0007669"/>
    <property type="project" value="InterPro"/>
</dbReference>
<dbReference type="PATRIC" id="fig|401562.4.peg.1200"/>
<feature type="domain" description="SIS" evidence="5">
    <location>
        <begin position="119"/>
        <end position="259"/>
    </location>
</feature>
<accession>A0A175RRX8</accession>
<evidence type="ECO:0000259" key="5">
    <source>
        <dbReference type="PROSITE" id="PS51464"/>
    </source>
</evidence>
<dbReference type="SUPFAM" id="SSF46689">
    <property type="entry name" value="Homeodomain-like"/>
    <property type="match status" value="1"/>
</dbReference>
<dbReference type="InterPro" id="IPR046348">
    <property type="entry name" value="SIS_dom_sf"/>
</dbReference>
<dbReference type="InterPro" id="IPR035472">
    <property type="entry name" value="RpiR-like_SIS"/>
</dbReference>
<protein>
    <submittedName>
        <fullName evidence="6">Transcriptional regulator</fullName>
    </submittedName>
</protein>
<evidence type="ECO:0000259" key="4">
    <source>
        <dbReference type="PROSITE" id="PS51071"/>
    </source>
</evidence>
<dbReference type="EMBL" id="LDQA01000018">
    <property type="protein sequence ID" value="KTR06446.1"/>
    <property type="molecule type" value="Genomic_DNA"/>
</dbReference>
<proteinExistence type="predicted"/>
<dbReference type="Proteomes" id="UP000078529">
    <property type="component" value="Unassembled WGS sequence"/>
</dbReference>
<gene>
    <name evidence="6" type="ORF">NS365_07400</name>
</gene>